<dbReference type="InterPro" id="IPR016512">
    <property type="entry name" value="Uncharacterised_IM_YidI"/>
</dbReference>
<dbReference type="EMBL" id="ADJX01000012">
    <property type="protein sequence ID" value="OSL44148.1"/>
    <property type="molecule type" value="Genomic_DNA"/>
</dbReference>
<comment type="caution">
    <text evidence="2">The sequence shown here is derived from an EMBL/GenBank/DDBJ whole genome shotgun (WGS) entry which is preliminary data.</text>
</comment>
<organism evidence="2 3">
    <name type="scientific">Escherichia coli H605</name>
    <dbReference type="NCBI Taxonomy" id="656410"/>
    <lineage>
        <taxon>Bacteria</taxon>
        <taxon>Pseudomonadati</taxon>
        <taxon>Pseudomonadota</taxon>
        <taxon>Gammaproteobacteria</taxon>
        <taxon>Enterobacterales</taxon>
        <taxon>Enterobacteriaceae</taxon>
        <taxon>Escherichia</taxon>
    </lineage>
</organism>
<protein>
    <submittedName>
        <fullName evidence="2">Inner membrane protein YidI</fullName>
    </submittedName>
</protein>
<accession>A0AAJ3NV96</accession>
<evidence type="ECO:0000313" key="3">
    <source>
        <dbReference type="Proteomes" id="UP000243401"/>
    </source>
</evidence>
<keyword evidence="1" id="KW-0812">Transmembrane</keyword>
<keyword evidence="1" id="KW-1133">Transmembrane helix</keyword>
<keyword evidence="1" id="KW-0472">Membrane</keyword>
<evidence type="ECO:0000313" key="2">
    <source>
        <dbReference type="EMBL" id="OSL44148.1"/>
    </source>
</evidence>
<dbReference type="AlphaFoldDB" id="A0AAJ3NV96"/>
<dbReference type="Proteomes" id="UP000243401">
    <property type="component" value="Unassembled WGS sequence"/>
</dbReference>
<proteinExistence type="predicted"/>
<feature type="transmembrane region" description="Helical" evidence="1">
    <location>
        <begin position="88"/>
        <end position="108"/>
    </location>
</feature>
<feature type="transmembrane region" description="Helical" evidence="1">
    <location>
        <begin position="120"/>
        <end position="153"/>
    </location>
</feature>
<gene>
    <name evidence="2" type="ORF">EATG_04042</name>
</gene>
<reference evidence="2 3" key="1">
    <citation type="submission" date="2010-04" db="EMBL/GenBank/DDBJ databases">
        <title>The Genome Sequence of Escherichia coli H605.</title>
        <authorList>
            <consortium name="The Broad Institute Genome Sequencing Platform"/>
            <consortium name="The Broad Institute Genome Sequencing Center for Infectious Disease"/>
            <person name="Feldgarden M."/>
            <person name="Gordon D.M."/>
            <person name="Johnson J.R."/>
            <person name="Johnston B.D."/>
            <person name="Young S."/>
            <person name="Zeng Q."/>
            <person name="Koehrsen M."/>
            <person name="Alvarado L."/>
            <person name="Berlin A.M."/>
            <person name="Borenstein D."/>
            <person name="Chapman S.B."/>
            <person name="Chen Z."/>
            <person name="Engels R."/>
            <person name="Freedman E."/>
            <person name="Gellesch M."/>
            <person name="Goldberg J."/>
            <person name="Griggs A."/>
            <person name="Gujja S."/>
            <person name="Heilman E.R."/>
            <person name="Heiman D.I."/>
            <person name="Hepburn T.A."/>
            <person name="Howarth C."/>
            <person name="Jen D."/>
            <person name="Larson L."/>
            <person name="Mehta T."/>
            <person name="Park D."/>
            <person name="Pearson M."/>
            <person name="Richards J."/>
            <person name="Roberts A."/>
            <person name="Saif S."/>
            <person name="Shea T.D."/>
            <person name="Shenoy N."/>
            <person name="Sisk P."/>
            <person name="Stolte C."/>
            <person name="Sykes S.N."/>
            <person name="Walk T."/>
            <person name="White J."/>
            <person name="Yandava C."/>
            <person name="Haas B."/>
            <person name="Henn M.R."/>
            <person name="Nusbaum C."/>
            <person name="Birren B."/>
        </authorList>
    </citation>
    <scope>NUCLEOTIDE SEQUENCE [LARGE SCALE GENOMIC DNA]</scope>
    <source>
        <strain evidence="2 3">H605</strain>
    </source>
</reference>
<feature type="transmembrane region" description="Helical" evidence="1">
    <location>
        <begin position="21"/>
        <end position="40"/>
    </location>
</feature>
<name>A0AAJ3NV96_ECOLX</name>
<evidence type="ECO:0000256" key="1">
    <source>
        <dbReference type="SAM" id="Phobius"/>
    </source>
</evidence>
<dbReference type="PIRSF" id="PIRSF007312">
    <property type="entry name" value="Inner_membrane_protein_YidI"/>
    <property type="match status" value="1"/>
</dbReference>
<sequence length="159" mass="16751">MLCHPLQGGQMGIIAQNKISSLGMLFGAIALMMGIIHFSFGSFSAPPPTLESIVADKTAEIKRGLLAGIKGEKITTVEKKETPDVDKILDQGGIALAIAALLCAFVGGMRKENRWSIRGALVFGGGTLAFHTLLFGIGIVCSLLLIFLIFSFLTGSSLV</sequence>